<organism evidence="1 2">
    <name type="scientific">Metarhizobium album</name>
    <dbReference type="NCBI Taxonomy" id="2182425"/>
    <lineage>
        <taxon>Bacteria</taxon>
        <taxon>Pseudomonadati</taxon>
        <taxon>Pseudomonadota</taxon>
        <taxon>Alphaproteobacteria</taxon>
        <taxon>Hyphomicrobiales</taxon>
        <taxon>Rhizobiaceae</taxon>
        <taxon>Metarhizobium</taxon>
    </lineage>
</organism>
<dbReference type="InterPro" id="IPR013785">
    <property type="entry name" value="Aldolase_TIM"/>
</dbReference>
<dbReference type="CDD" id="cd00958">
    <property type="entry name" value="DhnA"/>
    <property type="match status" value="1"/>
</dbReference>
<comment type="caution">
    <text evidence="1">The sequence shown here is derived from an EMBL/GenBank/DDBJ whole genome shotgun (WGS) entry which is preliminary data.</text>
</comment>
<dbReference type="InterPro" id="IPR050456">
    <property type="entry name" value="DeoC/FbaB_aldolase"/>
</dbReference>
<dbReference type="InterPro" id="IPR041720">
    <property type="entry name" value="FbaB-like"/>
</dbReference>
<protein>
    <submittedName>
        <fullName evidence="1">3-hydroxy-5-phosphonooxypentane-2,4-dione thiolase</fullName>
    </submittedName>
</protein>
<evidence type="ECO:0000313" key="1">
    <source>
        <dbReference type="EMBL" id="PWE54307.1"/>
    </source>
</evidence>
<dbReference type="PANTHER" id="PTHR47916">
    <property type="entry name" value="FRUCTOSE-BISPHOSPHATE ALDOLASE CLASS 1"/>
    <property type="match status" value="1"/>
</dbReference>
<gene>
    <name evidence="1" type="ORF">DEM27_21655</name>
</gene>
<dbReference type="GO" id="GO:0004332">
    <property type="term" value="F:fructose-bisphosphate aldolase activity"/>
    <property type="evidence" value="ECO:0007669"/>
    <property type="project" value="InterPro"/>
</dbReference>
<name>A0A2U2DLX7_9HYPH</name>
<dbReference type="InterPro" id="IPR002915">
    <property type="entry name" value="DeoC/FbaB/LacD_aldolase"/>
</dbReference>
<reference evidence="1 2" key="1">
    <citation type="submission" date="2018-05" db="EMBL/GenBank/DDBJ databases">
        <title>The draft genome of strain NS-104.</title>
        <authorList>
            <person name="Hang P."/>
            <person name="Jiang J."/>
        </authorList>
    </citation>
    <scope>NUCLEOTIDE SEQUENCE [LARGE SCALE GENOMIC DNA]</scope>
    <source>
        <strain evidence="1 2">NS-104</strain>
    </source>
</reference>
<dbReference type="SUPFAM" id="SSF51569">
    <property type="entry name" value="Aldolase"/>
    <property type="match status" value="1"/>
</dbReference>
<dbReference type="SMART" id="SM01133">
    <property type="entry name" value="DeoC"/>
    <property type="match status" value="1"/>
</dbReference>
<accession>A0A2U2DLX7</accession>
<dbReference type="Gene3D" id="3.20.20.70">
    <property type="entry name" value="Aldolase class I"/>
    <property type="match status" value="1"/>
</dbReference>
<dbReference type="RefSeq" id="WP_109460331.1">
    <property type="nucleotide sequence ID" value="NZ_QFBC01000011.1"/>
</dbReference>
<proteinExistence type="predicted"/>
<dbReference type="NCBIfam" id="NF006081">
    <property type="entry name" value="PRK08227.1"/>
    <property type="match status" value="1"/>
</dbReference>
<dbReference type="AlphaFoldDB" id="A0A2U2DLX7"/>
<keyword evidence="2" id="KW-1185">Reference proteome</keyword>
<dbReference type="OrthoDB" id="5915071at2"/>
<dbReference type="PIRSF" id="PIRSF038992">
    <property type="entry name" value="Aldolase_Ia"/>
    <property type="match status" value="1"/>
</dbReference>
<dbReference type="Pfam" id="PF01791">
    <property type="entry name" value="DeoC"/>
    <property type="match status" value="1"/>
</dbReference>
<dbReference type="PANTHER" id="PTHR47916:SF1">
    <property type="entry name" value="3-HYDROXY-5-PHOSPHONOOXYPENTANE-2,4-DIONE THIOLASE"/>
    <property type="match status" value="1"/>
</dbReference>
<sequence>MADLDDIKDGKDWVQDRPADTSKFFLKGGAHQDWGMKARLSRIFNPASGKTVMLAFDHGYFQGPTTGLERMDLTIAPIAAHADVLMCTRGALRATIAPDVNKPVVLRCSGGNSILRELSNELVAVDIDDAIRLGAVAMAAQVYIGAEYEHKSIGNVVKLIDQGTRYGIPTMAVTGVGKDMVRDARYFGLATRIAAEIGAQFVKSYYVDSGFERIVLGCPVPIVIAGGKKLPEAEALDMAWKAIDQGAAGVDMGRNVFQSSNPTAMLQALGAVVHRGERADRAYEMFLDLESAKAA</sequence>
<dbReference type="Proteomes" id="UP000245252">
    <property type="component" value="Unassembled WGS sequence"/>
</dbReference>
<dbReference type="EMBL" id="QFBC01000011">
    <property type="protein sequence ID" value="PWE54307.1"/>
    <property type="molecule type" value="Genomic_DNA"/>
</dbReference>
<evidence type="ECO:0000313" key="2">
    <source>
        <dbReference type="Proteomes" id="UP000245252"/>
    </source>
</evidence>